<evidence type="ECO:0000313" key="3">
    <source>
        <dbReference type="Proteomes" id="UP001526225"/>
    </source>
</evidence>
<accession>A0ABT3E3D3</accession>
<keyword evidence="1" id="KW-0472">Membrane</keyword>
<reference evidence="2 3" key="1">
    <citation type="submission" date="2022-10" db="EMBL/GenBank/DDBJ databases">
        <title>Weissella fermenti sp. nov., isolated from fermented cabbage.</title>
        <authorList>
            <person name="Lee J.K."/>
            <person name="Baek J.H."/>
            <person name="Choi D.G."/>
            <person name="Kim J.M."/>
            <person name="Jeon C.O."/>
        </authorList>
    </citation>
    <scope>NUCLEOTIDE SEQUENCE [LARGE SCALE GENOMIC DNA]</scope>
    <source>
        <strain evidence="2 3">KACC 18534</strain>
    </source>
</reference>
<comment type="caution">
    <text evidence="2">The sequence shown here is derived from an EMBL/GenBank/DDBJ whole genome shotgun (WGS) entry which is preliminary data.</text>
</comment>
<organism evidence="2 3">
    <name type="scientific">Weissella ceti</name>
    <dbReference type="NCBI Taxonomy" id="759620"/>
    <lineage>
        <taxon>Bacteria</taxon>
        <taxon>Bacillati</taxon>
        <taxon>Bacillota</taxon>
        <taxon>Bacilli</taxon>
        <taxon>Lactobacillales</taxon>
        <taxon>Lactobacillaceae</taxon>
        <taxon>Weissella</taxon>
    </lineage>
</organism>
<dbReference type="Proteomes" id="UP001526225">
    <property type="component" value="Unassembled WGS sequence"/>
</dbReference>
<keyword evidence="3" id="KW-1185">Reference proteome</keyword>
<keyword evidence="1" id="KW-0812">Transmembrane</keyword>
<feature type="transmembrane region" description="Helical" evidence="1">
    <location>
        <begin position="6"/>
        <end position="22"/>
    </location>
</feature>
<dbReference type="EMBL" id="JAOZFE010000002">
    <property type="protein sequence ID" value="MCW0952920.1"/>
    <property type="molecule type" value="Genomic_DNA"/>
</dbReference>
<gene>
    <name evidence="2" type="ORF">OIT44_02395</name>
</gene>
<evidence type="ECO:0000256" key="1">
    <source>
        <dbReference type="SAM" id="Phobius"/>
    </source>
</evidence>
<sequence length="67" mass="7659">MSVLFVIILIFLAIGLYVRYKARTMMARLREQVNVYTADGASFGQNKVNNKNVLEGQFEEVKSTTRD</sequence>
<name>A0ABT3E3D3_9LACO</name>
<evidence type="ECO:0000313" key="2">
    <source>
        <dbReference type="EMBL" id="MCW0952920.1"/>
    </source>
</evidence>
<proteinExistence type="predicted"/>
<dbReference type="RefSeq" id="WP_213408187.1">
    <property type="nucleotide sequence ID" value="NZ_CP074441.1"/>
</dbReference>
<evidence type="ECO:0008006" key="4">
    <source>
        <dbReference type="Google" id="ProtNLM"/>
    </source>
</evidence>
<keyword evidence="1" id="KW-1133">Transmembrane helix</keyword>
<protein>
    <recommendedName>
        <fullName evidence="4">LemA family protein</fullName>
    </recommendedName>
</protein>